<feature type="signal peptide" evidence="1">
    <location>
        <begin position="1"/>
        <end position="21"/>
    </location>
</feature>
<evidence type="ECO:0000313" key="2">
    <source>
        <dbReference type="EMBL" id="MPY67937.1"/>
    </source>
</evidence>
<keyword evidence="1" id="KW-0732">Signal</keyword>
<organism evidence="2 3">
    <name type="scientific">Deinococcus terrestris</name>
    <dbReference type="NCBI Taxonomy" id="2651870"/>
    <lineage>
        <taxon>Bacteria</taxon>
        <taxon>Thermotogati</taxon>
        <taxon>Deinococcota</taxon>
        <taxon>Deinococci</taxon>
        <taxon>Deinococcales</taxon>
        <taxon>Deinococcaceae</taxon>
        <taxon>Deinococcus</taxon>
    </lineage>
</organism>
<reference evidence="2 3" key="1">
    <citation type="submission" date="2019-10" db="EMBL/GenBank/DDBJ databases">
        <title>Deinococcus sp. isolated from soil.</title>
        <authorList>
            <person name="Li Y."/>
            <person name="Wang J."/>
        </authorList>
    </citation>
    <scope>NUCLEOTIDE SEQUENCE [LARGE SCALE GENOMIC DNA]</scope>
    <source>
        <strain evidence="2 3">SDU3-2</strain>
    </source>
</reference>
<proteinExistence type="predicted"/>
<sequence>MKKPVAVVALAALITATSVSAAQNPVPMYNTVSTGSTENEITPQAVPAAAAAAVGVQLVRAAAAAGVFTVFSEGVKNLSEAYKNFSKGSIAPEMEYVPLSETVLD</sequence>
<protein>
    <submittedName>
        <fullName evidence="2">Uncharacterized protein</fullName>
    </submittedName>
</protein>
<dbReference type="Proteomes" id="UP000484842">
    <property type="component" value="Unassembled WGS sequence"/>
</dbReference>
<accession>A0A7X1NY36</accession>
<evidence type="ECO:0000313" key="3">
    <source>
        <dbReference type="Proteomes" id="UP000484842"/>
    </source>
</evidence>
<dbReference type="AlphaFoldDB" id="A0A7X1NY36"/>
<dbReference type="RefSeq" id="WP_152872251.1">
    <property type="nucleotide sequence ID" value="NZ_WBSL01000012.1"/>
</dbReference>
<gene>
    <name evidence="2" type="ORF">F8S09_14845</name>
</gene>
<dbReference type="EMBL" id="WBSL01000012">
    <property type="protein sequence ID" value="MPY67937.1"/>
    <property type="molecule type" value="Genomic_DNA"/>
</dbReference>
<keyword evidence="3" id="KW-1185">Reference proteome</keyword>
<feature type="chain" id="PRO_5030988862" evidence="1">
    <location>
        <begin position="22"/>
        <end position="105"/>
    </location>
</feature>
<evidence type="ECO:0000256" key="1">
    <source>
        <dbReference type="SAM" id="SignalP"/>
    </source>
</evidence>
<comment type="caution">
    <text evidence="2">The sequence shown here is derived from an EMBL/GenBank/DDBJ whole genome shotgun (WGS) entry which is preliminary data.</text>
</comment>
<name>A0A7X1NY36_9DEIO</name>